<protein>
    <submittedName>
        <fullName evidence="1">Uncharacterized protein</fullName>
    </submittedName>
</protein>
<dbReference type="EMBL" id="CM042042">
    <property type="protein sequence ID" value="KAI3703570.1"/>
    <property type="molecule type" value="Genomic_DNA"/>
</dbReference>
<reference evidence="1 2" key="2">
    <citation type="journal article" date="2022" name="Mol. Ecol. Resour.">
        <title>The genomes of chicory, endive, great burdock and yacon provide insights into Asteraceae paleo-polyploidization history and plant inulin production.</title>
        <authorList>
            <person name="Fan W."/>
            <person name="Wang S."/>
            <person name="Wang H."/>
            <person name="Wang A."/>
            <person name="Jiang F."/>
            <person name="Liu H."/>
            <person name="Zhao H."/>
            <person name="Xu D."/>
            <person name="Zhang Y."/>
        </authorList>
    </citation>
    <scope>NUCLEOTIDE SEQUENCE [LARGE SCALE GENOMIC DNA]</scope>
    <source>
        <strain evidence="2">cv. Yunnan</strain>
        <tissue evidence="1">Leaves</tissue>
    </source>
</reference>
<evidence type="ECO:0000313" key="2">
    <source>
        <dbReference type="Proteomes" id="UP001056120"/>
    </source>
</evidence>
<comment type="caution">
    <text evidence="1">The sequence shown here is derived from an EMBL/GenBank/DDBJ whole genome shotgun (WGS) entry which is preliminary data.</text>
</comment>
<gene>
    <name evidence="1" type="ORF">L1987_73743</name>
</gene>
<keyword evidence="2" id="KW-1185">Reference proteome</keyword>
<name>A0ACB9A598_9ASTR</name>
<reference evidence="2" key="1">
    <citation type="journal article" date="2022" name="Mol. Ecol. Resour.">
        <title>The genomes of chicory, endive, great burdock and yacon provide insights into Asteraceae palaeo-polyploidization history and plant inulin production.</title>
        <authorList>
            <person name="Fan W."/>
            <person name="Wang S."/>
            <person name="Wang H."/>
            <person name="Wang A."/>
            <person name="Jiang F."/>
            <person name="Liu H."/>
            <person name="Zhao H."/>
            <person name="Xu D."/>
            <person name="Zhang Y."/>
        </authorList>
    </citation>
    <scope>NUCLEOTIDE SEQUENCE [LARGE SCALE GENOMIC DNA]</scope>
    <source>
        <strain evidence="2">cv. Yunnan</strain>
    </source>
</reference>
<dbReference type="Proteomes" id="UP001056120">
    <property type="component" value="Linkage Group LG25"/>
</dbReference>
<accession>A0ACB9A598</accession>
<proteinExistence type="predicted"/>
<evidence type="ECO:0000313" key="1">
    <source>
        <dbReference type="EMBL" id="KAI3703570.1"/>
    </source>
</evidence>
<organism evidence="1 2">
    <name type="scientific">Smallanthus sonchifolius</name>
    <dbReference type="NCBI Taxonomy" id="185202"/>
    <lineage>
        <taxon>Eukaryota</taxon>
        <taxon>Viridiplantae</taxon>
        <taxon>Streptophyta</taxon>
        <taxon>Embryophyta</taxon>
        <taxon>Tracheophyta</taxon>
        <taxon>Spermatophyta</taxon>
        <taxon>Magnoliopsida</taxon>
        <taxon>eudicotyledons</taxon>
        <taxon>Gunneridae</taxon>
        <taxon>Pentapetalae</taxon>
        <taxon>asterids</taxon>
        <taxon>campanulids</taxon>
        <taxon>Asterales</taxon>
        <taxon>Asteraceae</taxon>
        <taxon>Asteroideae</taxon>
        <taxon>Heliantheae alliance</taxon>
        <taxon>Millerieae</taxon>
        <taxon>Smallanthus</taxon>
    </lineage>
</organism>
<sequence>MLLSQSLSSSHILSIAQIWILHPYFTPQTSNSYLLNRRSKQRCLVPLAPALSYLHLQSLSSILISSFSTFRKAVVFSSVILQQSCFCKHAHN</sequence>